<evidence type="ECO:0000256" key="3">
    <source>
        <dbReference type="ARBA" id="ARBA00023033"/>
    </source>
</evidence>
<proteinExistence type="inferred from homology"/>
<dbReference type="InterPro" id="IPR050493">
    <property type="entry name" value="FAD-dep_Monooxygenase_BioMet"/>
</dbReference>
<keyword evidence="2" id="KW-0560">Oxidoreductase</keyword>
<evidence type="ECO:0000256" key="1">
    <source>
        <dbReference type="ARBA" id="ARBA00007992"/>
    </source>
</evidence>
<reference evidence="4" key="1">
    <citation type="journal article" date="2020" name="Stud. Mycol.">
        <title>101 Dothideomycetes genomes: a test case for predicting lifestyles and emergence of pathogens.</title>
        <authorList>
            <person name="Haridas S."/>
            <person name="Albert R."/>
            <person name="Binder M."/>
            <person name="Bloem J."/>
            <person name="Labutti K."/>
            <person name="Salamov A."/>
            <person name="Andreopoulos B."/>
            <person name="Baker S."/>
            <person name="Barry K."/>
            <person name="Bills G."/>
            <person name="Bluhm B."/>
            <person name="Cannon C."/>
            <person name="Castanera R."/>
            <person name="Culley D."/>
            <person name="Daum C."/>
            <person name="Ezra D."/>
            <person name="Gonzalez J."/>
            <person name="Henrissat B."/>
            <person name="Kuo A."/>
            <person name="Liang C."/>
            <person name="Lipzen A."/>
            <person name="Lutzoni F."/>
            <person name="Magnuson J."/>
            <person name="Mondo S."/>
            <person name="Nolan M."/>
            <person name="Ohm R."/>
            <person name="Pangilinan J."/>
            <person name="Park H.-J."/>
            <person name="Ramirez L."/>
            <person name="Alfaro M."/>
            <person name="Sun H."/>
            <person name="Tritt A."/>
            <person name="Yoshinaga Y."/>
            <person name="Zwiers L.-H."/>
            <person name="Turgeon B."/>
            <person name="Goodwin S."/>
            <person name="Spatafora J."/>
            <person name="Crous P."/>
            <person name="Grigoriev I."/>
        </authorList>
    </citation>
    <scope>NUCLEOTIDE SEQUENCE</scope>
    <source>
        <strain evidence="4">CBS 107.79</strain>
    </source>
</reference>
<dbReference type="GO" id="GO:0004497">
    <property type="term" value="F:monooxygenase activity"/>
    <property type="evidence" value="ECO:0007669"/>
    <property type="project" value="UniProtKB-KW"/>
</dbReference>
<organism evidence="4 5">
    <name type="scientific">Bimuria novae-zelandiae CBS 107.79</name>
    <dbReference type="NCBI Taxonomy" id="1447943"/>
    <lineage>
        <taxon>Eukaryota</taxon>
        <taxon>Fungi</taxon>
        <taxon>Dikarya</taxon>
        <taxon>Ascomycota</taxon>
        <taxon>Pezizomycotina</taxon>
        <taxon>Dothideomycetes</taxon>
        <taxon>Pleosporomycetidae</taxon>
        <taxon>Pleosporales</taxon>
        <taxon>Massarineae</taxon>
        <taxon>Didymosphaeriaceae</taxon>
        <taxon>Bimuria</taxon>
    </lineage>
</organism>
<keyword evidence="3" id="KW-0503">Monooxygenase</keyword>
<gene>
    <name evidence="4" type="ORF">BU23DRAFT_505610</name>
</gene>
<dbReference type="SUPFAM" id="SSF51905">
    <property type="entry name" value="FAD/NAD(P)-binding domain"/>
    <property type="match status" value="1"/>
</dbReference>
<accession>A0A6A5VDZ7</accession>
<dbReference type="PRINTS" id="PR00420">
    <property type="entry name" value="RNGMNOXGNASE"/>
</dbReference>
<dbReference type="AlphaFoldDB" id="A0A6A5VDZ7"/>
<dbReference type="InterPro" id="IPR036188">
    <property type="entry name" value="FAD/NAD-bd_sf"/>
</dbReference>
<dbReference type="OrthoDB" id="16820at2759"/>
<dbReference type="PANTHER" id="PTHR13789">
    <property type="entry name" value="MONOOXYGENASE"/>
    <property type="match status" value="1"/>
</dbReference>
<sequence length="453" mass="50750">MERAEATDVSIVVVGAGIAGLTFAIEAYRKGHNVRLFERRPTAETEGEMILILPHALHTPSKWPGFIERAMKEALPTRLVYRKYDGTVLLDTHLESDQGHILSIYRGTLHNLLYTYTQKLGIPIEHSASVSKFDETDGKGSITLDDGRKFIADVIVAADGVGTKSWEAVMGTKESPVSSGFVLYRRSYPEEVGMQDPDIAREFGNTSTGGWMTLGPDAHCVVAHAQGKFSYLLTCSDKNFDSTEDWKKYVPVERALDIVKGWSPGLVKLIEKSPDRQMLEWKLMWRDPQPQWVSPRGRIVQIGDAAHPFLPTSANGASMAMEDGYTLAACLQLGGSGNVPQATKVFNRLRFERVSCAQKQGFKFREVIHKMDPDFIKNHPELLESMSKNWTTKHNAEKYAYDNYASCVQHLQDGTPFKNTNIPPGYTYKPWTVKELLHASELGLPDQDEGQWL</sequence>
<name>A0A6A5VDZ7_9PLEO</name>
<dbReference type="Pfam" id="PF13450">
    <property type="entry name" value="NAD_binding_8"/>
    <property type="match status" value="1"/>
</dbReference>
<evidence type="ECO:0000313" key="5">
    <source>
        <dbReference type="Proteomes" id="UP000800036"/>
    </source>
</evidence>
<dbReference type="Gene3D" id="3.50.50.60">
    <property type="entry name" value="FAD/NAD(P)-binding domain"/>
    <property type="match status" value="1"/>
</dbReference>
<evidence type="ECO:0000313" key="4">
    <source>
        <dbReference type="EMBL" id="KAF1974182.1"/>
    </source>
</evidence>
<dbReference type="Proteomes" id="UP000800036">
    <property type="component" value="Unassembled WGS sequence"/>
</dbReference>
<dbReference type="PANTHER" id="PTHR13789:SF236">
    <property type="entry name" value="MONOOXYGENASE, PUTATIVE (AFU_ORTHOLOGUE AFUA_6G12060)-RELATED"/>
    <property type="match status" value="1"/>
</dbReference>
<protein>
    <submittedName>
        <fullName evidence="4">FAD/NAD(P)-binding domain-containing protein</fullName>
    </submittedName>
</protein>
<dbReference type="EMBL" id="ML976676">
    <property type="protein sequence ID" value="KAF1974182.1"/>
    <property type="molecule type" value="Genomic_DNA"/>
</dbReference>
<evidence type="ECO:0000256" key="2">
    <source>
        <dbReference type="ARBA" id="ARBA00023002"/>
    </source>
</evidence>
<keyword evidence="5" id="KW-1185">Reference proteome</keyword>
<comment type="similarity">
    <text evidence="1">Belongs to the paxM FAD-dependent monooxygenase family.</text>
</comment>
<dbReference type="SUPFAM" id="SSF54373">
    <property type="entry name" value="FAD-linked reductases, C-terminal domain"/>
    <property type="match status" value="1"/>
</dbReference>